<dbReference type="Gene3D" id="2.60.40.2000">
    <property type="match status" value="1"/>
</dbReference>
<dbReference type="InterPro" id="IPR022476">
    <property type="entry name" value="Spore_YabP/YqfC"/>
</dbReference>
<dbReference type="RefSeq" id="WP_076777357.1">
    <property type="nucleotide sequence ID" value="NZ_CALKQL010000007.1"/>
</dbReference>
<evidence type="ECO:0000313" key="2">
    <source>
        <dbReference type="Proteomes" id="UP000769156"/>
    </source>
</evidence>
<name>A0A921LE66_9FIRM</name>
<reference evidence="1" key="2">
    <citation type="submission" date="2021-09" db="EMBL/GenBank/DDBJ databases">
        <authorList>
            <person name="Gilroy R."/>
        </authorList>
    </citation>
    <scope>NUCLEOTIDE SEQUENCE</scope>
    <source>
        <strain evidence="1">ChiSjej5B23-16112</strain>
    </source>
</reference>
<dbReference type="EMBL" id="DYVY01000127">
    <property type="protein sequence ID" value="HJF94675.1"/>
    <property type="molecule type" value="Genomic_DNA"/>
</dbReference>
<proteinExistence type="predicted"/>
<reference evidence="1" key="1">
    <citation type="journal article" date="2021" name="PeerJ">
        <title>Extensive microbial diversity within the chicken gut microbiome revealed by metagenomics and culture.</title>
        <authorList>
            <person name="Gilroy R."/>
            <person name="Ravi A."/>
            <person name="Getino M."/>
            <person name="Pursley I."/>
            <person name="Horton D.L."/>
            <person name="Alikhan N.F."/>
            <person name="Baker D."/>
            <person name="Gharbi K."/>
            <person name="Hall N."/>
            <person name="Watson M."/>
            <person name="Adriaenssens E.M."/>
            <person name="Foster-Nyarko E."/>
            <person name="Jarju S."/>
            <person name="Secka A."/>
            <person name="Antonio M."/>
            <person name="Oren A."/>
            <person name="Chaudhuri R.R."/>
            <person name="La Ragione R."/>
            <person name="Hildebrand F."/>
            <person name="Pallen M.J."/>
        </authorList>
    </citation>
    <scope>NUCLEOTIDE SEQUENCE</scope>
    <source>
        <strain evidence="1">ChiSjej5B23-16112</strain>
    </source>
</reference>
<evidence type="ECO:0000313" key="1">
    <source>
        <dbReference type="EMBL" id="HJF94675.1"/>
    </source>
</evidence>
<comment type="caution">
    <text evidence="1">The sequence shown here is derived from an EMBL/GenBank/DDBJ whole genome shotgun (WGS) entry which is preliminary data.</text>
</comment>
<dbReference type="Pfam" id="PF07873">
    <property type="entry name" value="YabP"/>
    <property type="match status" value="1"/>
</dbReference>
<dbReference type="InterPro" id="IPR038705">
    <property type="entry name" value="YabP_sf"/>
</dbReference>
<dbReference type="Proteomes" id="UP000769156">
    <property type="component" value="Unassembled WGS sequence"/>
</dbReference>
<organism evidence="1 2">
    <name type="scientific">Lachnoclostridium phocaeense</name>
    <dbReference type="NCBI Taxonomy" id="1871021"/>
    <lineage>
        <taxon>Bacteria</taxon>
        <taxon>Bacillati</taxon>
        <taxon>Bacillota</taxon>
        <taxon>Clostridia</taxon>
        <taxon>Lachnospirales</taxon>
        <taxon>Lachnospiraceae</taxon>
    </lineage>
</organism>
<sequence>MKREGKDEDMLLRSRIAGAAEVPRELLLSLPVLTATGRQEIRVENYRGIQEYTQELIRINTRSGQIRLTGKRLSIEYYTNTEMKITGLINSIEYK</sequence>
<gene>
    <name evidence="1" type="ORF">K8V82_07770</name>
</gene>
<accession>A0A921LE66</accession>
<dbReference type="AlphaFoldDB" id="A0A921LE66"/>
<dbReference type="OrthoDB" id="2989236at2"/>
<protein>
    <submittedName>
        <fullName evidence="1">YabP/YqfC family sporulation protein</fullName>
    </submittedName>
</protein>